<protein>
    <submittedName>
        <fullName evidence="1">Uncharacterized protein</fullName>
    </submittedName>
</protein>
<keyword evidence="2" id="KW-1185">Reference proteome</keyword>
<evidence type="ECO:0000313" key="2">
    <source>
        <dbReference type="Proteomes" id="UP000238164"/>
    </source>
</evidence>
<gene>
    <name evidence="1" type="ORF">MPLG2_1467</name>
</gene>
<name>A0A2N9JFG9_9ACTN</name>
<dbReference type="AlphaFoldDB" id="A0A2N9JFG9"/>
<accession>A0A2N9JFG9</accession>
<proteinExistence type="predicted"/>
<dbReference type="EMBL" id="LT985188">
    <property type="protein sequence ID" value="SPD86503.1"/>
    <property type="molecule type" value="Genomic_DNA"/>
</dbReference>
<evidence type="ECO:0000313" key="1">
    <source>
        <dbReference type="EMBL" id="SPD86503.1"/>
    </source>
</evidence>
<dbReference type="KEGG" id="mgg:MPLG2_1467"/>
<sequence>MPTPTLVVRGLLRLTVRHPGLAEADGSSSRACPGYLEWHDCGDPGWRQIPASAGMTGT</sequence>
<organism evidence="1 2">
    <name type="scientific">Micropruina glycogenica</name>
    <dbReference type="NCBI Taxonomy" id="75385"/>
    <lineage>
        <taxon>Bacteria</taxon>
        <taxon>Bacillati</taxon>
        <taxon>Actinomycetota</taxon>
        <taxon>Actinomycetes</taxon>
        <taxon>Propionibacteriales</taxon>
        <taxon>Nocardioidaceae</taxon>
        <taxon>Micropruina</taxon>
    </lineage>
</organism>
<reference evidence="1 2" key="1">
    <citation type="submission" date="2018-02" db="EMBL/GenBank/DDBJ databases">
        <authorList>
            <person name="Cohen D.B."/>
            <person name="Kent A.D."/>
        </authorList>
    </citation>
    <scope>NUCLEOTIDE SEQUENCE [LARGE SCALE GENOMIC DNA]</scope>
    <source>
        <strain evidence="1">1</strain>
    </source>
</reference>
<dbReference type="Proteomes" id="UP000238164">
    <property type="component" value="Chromosome 1"/>
</dbReference>